<reference evidence="4" key="1">
    <citation type="submission" date="2018-09" db="EMBL/GenBank/DDBJ databases">
        <authorList>
            <person name="Zhu H."/>
        </authorList>
    </citation>
    <scope>NUCLEOTIDE SEQUENCE [LARGE SCALE GENOMIC DNA]</scope>
    <source>
        <strain evidence="4">K1R23-30</strain>
    </source>
</reference>
<gene>
    <name evidence="3" type="ORF">D3871_23585</name>
</gene>
<proteinExistence type="predicted"/>
<evidence type="ECO:0000259" key="2">
    <source>
        <dbReference type="Pfam" id="PF00248"/>
    </source>
</evidence>
<feature type="domain" description="NADP-dependent oxidoreductase" evidence="2">
    <location>
        <begin position="15"/>
        <end position="312"/>
    </location>
</feature>
<dbReference type="InterPro" id="IPR036812">
    <property type="entry name" value="NAD(P)_OxRdtase_dom_sf"/>
</dbReference>
<organism evidence="3 4">
    <name type="scientific">Noviherbaspirillum saxi</name>
    <dbReference type="NCBI Taxonomy" id="2320863"/>
    <lineage>
        <taxon>Bacteria</taxon>
        <taxon>Pseudomonadati</taxon>
        <taxon>Pseudomonadota</taxon>
        <taxon>Betaproteobacteria</taxon>
        <taxon>Burkholderiales</taxon>
        <taxon>Oxalobacteraceae</taxon>
        <taxon>Noviherbaspirillum</taxon>
    </lineage>
</organism>
<dbReference type="InterPro" id="IPR050523">
    <property type="entry name" value="AKR_Detox_Biosynth"/>
</dbReference>
<dbReference type="GO" id="GO:0005829">
    <property type="term" value="C:cytosol"/>
    <property type="evidence" value="ECO:0007669"/>
    <property type="project" value="UniProtKB-ARBA"/>
</dbReference>
<dbReference type="InterPro" id="IPR023210">
    <property type="entry name" value="NADP_OxRdtase_dom"/>
</dbReference>
<evidence type="ECO:0000256" key="1">
    <source>
        <dbReference type="ARBA" id="ARBA00023002"/>
    </source>
</evidence>
<comment type="caution">
    <text evidence="3">The sequence shown here is derived from an EMBL/GenBank/DDBJ whole genome shotgun (WGS) entry which is preliminary data.</text>
</comment>
<dbReference type="Proteomes" id="UP000265955">
    <property type="component" value="Unassembled WGS sequence"/>
</dbReference>
<evidence type="ECO:0000313" key="4">
    <source>
        <dbReference type="Proteomes" id="UP000265955"/>
    </source>
</evidence>
<dbReference type="AlphaFoldDB" id="A0A3A3FJM7"/>
<dbReference type="PANTHER" id="PTHR43364:SF4">
    <property type="entry name" value="NAD(P)-LINKED OXIDOREDUCTASE SUPERFAMILY PROTEIN"/>
    <property type="match status" value="1"/>
</dbReference>
<protein>
    <submittedName>
        <fullName evidence="3">Aldo/keto reductase</fullName>
    </submittedName>
</protein>
<accession>A0A3A3FJM7</accession>
<name>A0A3A3FJM7_9BURK</name>
<dbReference type="GO" id="GO:0016491">
    <property type="term" value="F:oxidoreductase activity"/>
    <property type="evidence" value="ECO:0007669"/>
    <property type="project" value="UniProtKB-KW"/>
</dbReference>
<evidence type="ECO:0000313" key="3">
    <source>
        <dbReference type="EMBL" id="RJF91682.1"/>
    </source>
</evidence>
<dbReference type="EMBL" id="QYUO01000003">
    <property type="protein sequence ID" value="RJF91682.1"/>
    <property type="molecule type" value="Genomic_DNA"/>
</dbReference>
<dbReference type="Pfam" id="PF00248">
    <property type="entry name" value="Aldo_ket_red"/>
    <property type="match status" value="1"/>
</dbReference>
<dbReference type="SUPFAM" id="SSF51430">
    <property type="entry name" value="NAD(P)-linked oxidoreductase"/>
    <property type="match status" value="1"/>
</dbReference>
<dbReference type="OrthoDB" id="5488419at2"/>
<sequence>MRYRLLGRSGLRVSELAYGVMNFGMKAWGTMDADVCGDLYRLYRDAGGNFIDTANEVYGEGRSEEFLGKLVAGHRDEVVIGTKYSLHVPGTRNANIAGNHRKSMMRSVERSLRRLDTDYIDILWMHGWDMMTPVDEIMRGFEDLVRQGKILHAGVSNTPAWLVAQANTMAELRGWTPFVGLQVEYNLAERDVEHELLPMAQSLGLGVLAYSPLASGILSGKYNTNTEVGQRRLDISKIMKKVDERSLNIADMLMKVAREIGRPASQVALNWLRAQRGVIPLIGARTVAQLEDNLGCLEFSIDEAHLQALSQASAREQPYPQSFIAQTRTITSGGFYDSIEH</sequence>
<keyword evidence="1" id="KW-0560">Oxidoreductase</keyword>
<dbReference type="RefSeq" id="WP_119771580.1">
    <property type="nucleotide sequence ID" value="NZ_QYUO01000003.1"/>
</dbReference>
<dbReference type="FunFam" id="3.20.20.100:FF:000004">
    <property type="entry name" value="Oxidoreductase, aldo/keto reductase"/>
    <property type="match status" value="1"/>
</dbReference>
<keyword evidence="4" id="KW-1185">Reference proteome</keyword>
<dbReference type="CDD" id="cd19080">
    <property type="entry name" value="AKR_AKR9A_9B"/>
    <property type="match status" value="1"/>
</dbReference>
<dbReference type="Gene3D" id="3.20.20.100">
    <property type="entry name" value="NADP-dependent oxidoreductase domain"/>
    <property type="match status" value="1"/>
</dbReference>
<dbReference type="PANTHER" id="PTHR43364">
    <property type="entry name" value="NADH-SPECIFIC METHYLGLYOXAL REDUCTASE-RELATED"/>
    <property type="match status" value="1"/>
</dbReference>